<dbReference type="SUPFAM" id="SSF53850">
    <property type="entry name" value="Periplasmic binding protein-like II"/>
    <property type="match status" value="1"/>
</dbReference>
<dbReference type="Proteomes" id="UP000234752">
    <property type="component" value="Chromosome eg_1"/>
</dbReference>
<accession>A0A2K9N7Y5</accession>
<dbReference type="OrthoDB" id="547680at2"/>
<dbReference type="KEGG" id="ncb:C0V82_02585"/>
<dbReference type="RefSeq" id="WP_102110999.1">
    <property type="nucleotide sequence ID" value="NZ_BMGN01000004.1"/>
</dbReference>
<dbReference type="EMBL" id="CP025611">
    <property type="protein sequence ID" value="AUN29258.1"/>
    <property type="molecule type" value="Genomic_DNA"/>
</dbReference>
<name>A0A2K9N7Y5_9PROT</name>
<keyword evidence="2" id="KW-1185">Reference proteome</keyword>
<sequence length="267" mass="30347">MLALALAIACWVGSATAEPTILRMAESREGSHLFFHDVLKAAFQAENYPIELQGIAGPGKERYKMMLRNGDLDVMWMVRGAERDRQYIPVDFPLTGGLIGQRVLLIRPGDQKAFDHIRRLEDFARLGLVAGMGKDWLDVDIWRQNSLPVSGDVTDWRLLFKMLAAGNRAIDYMPRGVSEVMADAQAHPELVIEKRLLLRYRRDSIFYLAPSVGHLAPVLLRGLHKVRDNGTYNKLVQKHYGHLKAELALDRRLILDLIDQDDRTPIR</sequence>
<evidence type="ECO:0000313" key="1">
    <source>
        <dbReference type="EMBL" id="AUN29258.1"/>
    </source>
</evidence>
<gene>
    <name evidence="1" type="ORF">C0V82_02585</name>
</gene>
<proteinExistence type="predicted"/>
<organism evidence="1 2">
    <name type="scientific">Niveispirillum cyanobacteriorum</name>
    <dbReference type="NCBI Taxonomy" id="1612173"/>
    <lineage>
        <taxon>Bacteria</taxon>
        <taxon>Pseudomonadati</taxon>
        <taxon>Pseudomonadota</taxon>
        <taxon>Alphaproteobacteria</taxon>
        <taxon>Rhodospirillales</taxon>
        <taxon>Azospirillaceae</taxon>
        <taxon>Niveispirillum</taxon>
    </lineage>
</organism>
<evidence type="ECO:0000313" key="2">
    <source>
        <dbReference type="Proteomes" id="UP000234752"/>
    </source>
</evidence>
<reference evidence="1 2" key="1">
    <citation type="submission" date="2017-12" db="EMBL/GenBank/DDBJ databases">
        <title>Genomes of bacteria within cyanobacterial aggregates.</title>
        <authorList>
            <person name="Cai H."/>
        </authorList>
    </citation>
    <scope>NUCLEOTIDE SEQUENCE [LARGE SCALE GENOMIC DNA]</scope>
    <source>
        <strain evidence="1 2">TH16</strain>
    </source>
</reference>
<protein>
    <submittedName>
        <fullName evidence="1">Uncharacterized protein</fullName>
    </submittedName>
</protein>
<dbReference type="AlphaFoldDB" id="A0A2K9N7Y5"/>